<dbReference type="FunFam" id="1.20.58.110:FF:000001">
    <property type="entry name" value="30S ribosomal protein S20"/>
    <property type="match status" value="1"/>
</dbReference>
<evidence type="ECO:0000256" key="8">
    <source>
        <dbReference type="HAMAP-Rule" id="MF_00500"/>
    </source>
</evidence>
<dbReference type="GO" id="GO:0006412">
    <property type="term" value="P:translation"/>
    <property type="evidence" value="ECO:0007669"/>
    <property type="project" value="UniProtKB-UniRule"/>
</dbReference>
<evidence type="ECO:0000256" key="1">
    <source>
        <dbReference type="ARBA" id="ARBA00003134"/>
    </source>
</evidence>
<dbReference type="GO" id="GO:0070181">
    <property type="term" value="F:small ribosomal subunit rRNA binding"/>
    <property type="evidence" value="ECO:0007669"/>
    <property type="project" value="TreeGrafter"/>
</dbReference>
<dbReference type="GO" id="GO:0015935">
    <property type="term" value="C:small ribosomal subunit"/>
    <property type="evidence" value="ECO:0007669"/>
    <property type="project" value="TreeGrafter"/>
</dbReference>
<accession>A0A951PBT4</accession>
<proteinExistence type="inferred from homology"/>
<keyword evidence="4 8" id="KW-0694">RNA-binding</keyword>
<keyword evidence="3 8" id="KW-0699">rRNA-binding</keyword>
<dbReference type="SUPFAM" id="SSF46992">
    <property type="entry name" value="Ribosomal protein S20"/>
    <property type="match status" value="1"/>
</dbReference>
<name>A0A951PBT4_9CYAN</name>
<dbReference type="InterPro" id="IPR002583">
    <property type="entry name" value="Ribosomal_bS20"/>
</dbReference>
<reference evidence="9" key="1">
    <citation type="submission" date="2021-05" db="EMBL/GenBank/DDBJ databases">
        <authorList>
            <person name="Pietrasiak N."/>
            <person name="Ward R."/>
            <person name="Stajich J.E."/>
            <person name="Kurbessoian T."/>
        </authorList>
    </citation>
    <scope>NUCLEOTIDE SEQUENCE</scope>
    <source>
        <strain evidence="9">GSE-TBD4-15B</strain>
    </source>
</reference>
<gene>
    <name evidence="8 9" type="primary">rpsT</name>
    <name evidence="8" type="synonym">rps20</name>
    <name evidence="9" type="ORF">KME07_12155</name>
</gene>
<comment type="caution">
    <text evidence="9">The sequence shown here is derived from an EMBL/GenBank/DDBJ whole genome shotgun (WGS) entry which is preliminary data.</text>
</comment>
<evidence type="ECO:0000313" key="9">
    <source>
        <dbReference type="EMBL" id="MBW4466173.1"/>
    </source>
</evidence>
<dbReference type="PANTHER" id="PTHR33398">
    <property type="entry name" value="30S RIBOSOMAL PROTEIN S20"/>
    <property type="match status" value="1"/>
</dbReference>
<keyword evidence="5 8" id="KW-0689">Ribosomal protein</keyword>
<sequence length="101" mass="11159">MANIKSAIKRIDIAERNRLRNKAYKSATKTLIKRYVGAVDTYAAEPTTESMQTVQTTLSAAFSKIDKAVKRGVIHPNTAARRKARLARILKAQEAKVTTTA</sequence>
<evidence type="ECO:0000256" key="6">
    <source>
        <dbReference type="ARBA" id="ARBA00023274"/>
    </source>
</evidence>
<dbReference type="GO" id="GO:0005829">
    <property type="term" value="C:cytosol"/>
    <property type="evidence" value="ECO:0007669"/>
    <property type="project" value="TreeGrafter"/>
</dbReference>
<dbReference type="EMBL" id="JAHHHV010000066">
    <property type="protein sequence ID" value="MBW4466173.1"/>
    <property type="molecule type" value="Genomic_DNA"/>
</dbReference>
<evidence type="ECO:0000256" key="5">
    <source>
        <dbReference type="ARBA" id="ARBA00022980"/>
    </source>
</evidence>
<organism evidence="9 10">
    <name type="scientific">Pegethrix bostrychoides GSE-TBD4-15B</name>
    <dbReference type="NCBI Taxonomy" id="2839662"/>
    <lineage>
        <taxon>Bacteria</taxon>
        <taxon>Bacillati</taxon>
        <taxon>Cyanobacteriota</taxon>
        <taxon>Cyanophyceae</taxon>
        <taxon>Oculatellales</taxon>
        <taxon>Oculatellaceae</taxon>
        <taxon>Pegethrix</taxon>
    </lineage>
</organism>
<comment type="similarity">
    <text evidence="2 8">Belongs to the bacterial ribosomal protein bS20 family.</text>
</comment>
<dbReference type="InterPro" id="IPR036510">
    <property type="entry name" value="Ribosomal_bS20_sf"/>
</dbReference>
<reference evidence="9" key="2">
    <citation type="journal article" date="2022" name="Microbiol. Resour. Announc.">
        <title>Metagenome Sequencing to Explore Phylogenomics of Terrestrial Cyanobacteria.</title>
        <authorList>
            <person name="Ward R.D."/>
            <person name="Stajich J.E."/>
            <person name="Johansen J.R."/>
            <person name="Huntemann M."/>
            <person name="Clum A."/>
            <person name="Foster B."/>
            <person name="Foster B."/>
            <person name="Roux S."/>
            <person name="Palaniappan K."/>
            <person name="Varghese N."/>
            <person name="Mukherjee S."/>
            <person name="Reddy T.B.K."/>
            <person name="Daum C."/>
            <person name="Copeland A."/>
            <person name="Chen I.A."/>
            <person name="Ivanova N.N."/>
            <person name="Kyrpides N.C."/>
            <person name="Shapiro N."/>
            <person name="Eloe-Fadrosh E.A."/>
            <person name="Pietrasiak N."/>
        </authorList>
    </citation>
    <scope>NUCLEOTIDE SEQUENCE</scope>
    <source>
        <strain evidence="9">GSE-TBD4-15B</strain>
    </source>
</reference>
<dbReference type="HAMAP" id="MF_00500">
    <property type="entry name" value="Ribosomal_bS20"/>
    <property type="match status" value="1"/>
</dbReference>
<keyword evidence="6 8" id="KW-0687">Ribonucleoprotein</keyword>
<evidence type="ECO:0000313" key="10">
    <source>
        <dbReference type="Proteomes" id="UP000707356"/>
    </source>
</evidence>
<evidence type="ECO:0000256" key="7">
    <source>
        <dbReference type="ARBA" id="ARBA00035136"/>
    </source>
</evidence>
<dbReference type="Pfam" id="PF01649">
    <property type="entry name" value="Ribosomal_S20p"/>
    <property type="match status" value="1"/>
</dbReference>
<evidence type="ECO:0000256" key="2">
    <source>
        <dbReference type="ARBA" id="ARBA00007634"/>
    </source>
</evidence>
<dbReference type="NCBIfam" id="TIGR00029">
    <property type="entry name" value="S20"/>
    <property type="match status" value="1"/>
</dbReference>
<protein>
    <recommendedName>
        <fullName evidence="7 8">Small ribosomal subunit protein bS20</fullName>
    </recommendedName>
</protein>
<dbReference type="AlphaFoldDB" id="A0A951PBT4"/>
<dbReference type="GO" id="GO:0003735">
    <property type="term" value="F:structural constituent of ribosome"/>
    <property type="evidence" value="ECO:0007669"/>
    <property type="project" value="InterPro"/>
</dbReference>
<dbReference type="Proteomes" id="UP000707356">
    <property type="component" value="Unassembled WGS sequence"/>
</dbReference>
<dbReference type="PANTHER" id="PTHR33398:SF1">
    <property type="entry name" value="SMALL RIBOSOMAL SUBUNIT PROTEIN BS20C"/>
    <property type="match status" value="1"/>
</dbReference>
<dbReference type="Gene3D" id="1.20.58.110">
    <property type="entry name" value="Ribosomal protein S20"/>
    <property type="match status" value="1"/>
</dbReference>
<comment type="function">
    <text evidence="1 8">Binds directly to 16S ribosomal RNA.</text>
</comment>
<evidence type="ECO:0000256" key="3">
    <source>
        <dbReference type="ARBA" id="ARBA00022730"/>
    </source>
</evidence>
<evidence type="ECO:0000256" key="4">
    <source>
        <dbReference type="ARBA" id="ARBA00022884"/>
    </source>
</evidence>